<dbReference type="EMBL" id="JAFCMP010000522">
    <property type="protein sequence ID" value="KAG5177770.1"/>
    <property type="molecule type" value="Genomic_DNA"/>
</dbReference>
<keyword evidence="4 6" id="KW-1133">Transmembrane helix</keyword>
<feature type="transmembrane region" description="Helical" evidence="6">
    <location>
        <begin position="45"/>
        <end position="67"/>
    </location>
</feature>
<feature type="transmembrane region" description="Helical" evidence="6">
    <location>
        <begin position="266"/>
        <end position="288"/>
    </location>
</feature>
<evidence type="ECO:0000256" key="1">
    <source>
        <dbReference type="ARBA" id="ARBA00004141"/>
    </source>
</evidence>
<dbReference type="GO" id="GO:0016020">
    <property type="term" value="C:membrane"/>
    <property type="evidence" value="ECO:0007669"/>
    <property type="project" value="UniProtKB-SubCell"/>
</dbReference>
<dbReference type="InterPro" id="IPR011701">
    <property type="entry name" value="MFS"/>
</dbReference>
<evidence type="ECO:0000313" key="8">
    <source>
        <dbReference type="Proteomes" id="UP000664859"/>
    </source>
</evidence>
<keyword evidence="5 6" id="KW-0472">Membrane</keyword>
<feature type="transmembrane region" description="Helical" evidence="6">
    <location>
        <begin position="138"/>
        <end position="156"/>
    </location>
</feature>
<feature type="transmembrane region" description="Helical" evidence="6">
    <location>
        <begin position="207"/>
        <end position="227"/>
    </location>
</feature>
<evidence type="ECO:0000256" key="4">
    <source>
        <dbReference type="ARBA" id="ARBA00022989"/>
    </source>
</evidence>
<feature type="transmembrane region" description="Helical" evidence="6">
    <location>
        <begin position="369"/>
        <end position="391"/>
    </location>
</feature>
<keyword evidence="3 6" id="KW-0812">Transmembrane</keyword>
<evidence type="ECO:0000256" key="3">
    <source>
        <dbReference type="ARBA" id="ARBA00022692"/>
    </source>
</evidence>
<feature type="transmembrane region" description="Helical" evidence="6">
    <location>
        <begin position="397"/>
        <end position="417"/>
    </location>
</feature>
<comment type="similarity">
    <text evidence="2">Belongs to the major facilitator superfamily. Nitrate/nitrite porter (TC 2.A.1.8) family.</text>
</comment>
<dbReference type="GO" id="GO:0015112">
    <property type="term" value="F:nitrate transmembrane transporter activity"/>
    <property type="evidence" value="ECO:0007669"/>
    <property type="project" value="InterPro"/>
</dbReference>
<gene>
    <name evidence="7" type="ORF">JKP88DRAFT_350609</name>
</gene>
<dbReference type="Pfam" id="PF07690">
    <property type="entry name" value="MFS_1"/>
    <property type="match status" value="1"/>
</dbReference>
<dbReference type="InterPro" id="IPR036259">
    <property type="entry name" value="MFS_trans_sf"/>
</dbReference>
<sequence length="479" mass="51408">MSQTQLPSTVWKKYDSYDLDVDPKQDDRATEFKLSTFSRPHMRSFYISTFSFFMAFACWFSFAPLVAEGTVKTDLKLTPDDISNANIAALSSTVIARMILGPLCDAFGARIVMAGLLFFGAIPTFFQGLVQDATGLAVCRFFVGFLGATFVANQAWSSAMFGKNVVGRANATSAGWGNLGGGVTHLIMVGLYEGYKKIMSTEMAWRVSFIVPAAIVMLCSFATFLFADDCPKGNYNELIKHSAMVRKSSKKSATSALQSPNSWILALHYGCSFGVELIVFNVSTTYFVKGFGMTLPKAALVSAAFGFFNIFSRPGGGWLSDTMNQKFGAGSTGMRGRLIVHFILMLCSGCMLLAFSFQNHSLGGSIACLIAFAICMQAVNGSTYSIVPYVAPEATGAVSGMAGAGGNVGAVCWSLIFRFGPAPNLCFRILSYIILGAACTAPLINIRGYDTLFTKAKDEMAAVDVDGMEGKRAAPSETI</sequence>
<feature type="transmembrane region" description="Helical" evidence="6">
    <location>
        <begin position="300"/>
        <end position="319"/>
    </location>
</feature>
<evidence type="ECO:0000256" key="6">
    <source>
        <dbReference type="SAM" id="Phobius"/>
    </source>
</evidence>
<keyword evidence="8" id="KW-1185">Reference proteome</keyword>
<dbReference type="Gene3D" id="1.20.1250.20">
    <property type="entry name" value="MFS general substrate transporter like domains"/>
    <property type="match status" value="2"/>
</dbReference>
<dbReference type="CDD" id="cd17341">
    <property type="entry name" value="MFS_NRT2_like"/>
    <property type="match status" value="1"/>
</dbReference>
<dbReference type="Proteomes" id="UP000664859">
    <property type="component" value="Unassembled WGS sequence"/>
</dbReference>
<organism evidence="7 8">
    <name type="scientific">Tribonema minus</name>
    <dbReference type="NCBI Taxonomy" id="303371"/>
    <lineage>
        <taxon>Eukaryota</taxon>
        <taxon>Sar</taxon>
        <taxon>Stramenopiles</taxon>
        <taxon>Ochrophyta</taxon>
        <taxon>PX clade</taxon>
        <taxon>Xanthophyceae</taxon>
        <taxon>Tribonematales</taxon>
        <taxon>Tribonemataceae</taxon>
        <taxon>Tribonema</taxon>
    </lineage>
</organism>
<dbReference type="AlphaFoldDB" id="A0A835YQD5"/>
<dbReference type="SUPFAM" id="SSF103473">
    <property type="entry name" value="MFS general substrate transporter"/>
    <property type="match status" value="1"/>
</dbReference>
<comment type="caution">
    <text evidence="7">The sequence shown here is derived from an EMBL/GenBank/DDBJ whole genome shotgun (WGS) entry which is preliminary data.</text>
</comment>
<feature type="transmembrane region" description="Helical" evidence="6">
    <location>
        <begin position="107"/>
        <end position="126"/>
    </location>
</feature>
<comment type="subcellular location">
    <subcellularLocation>
        <location evidence="1">Membrane</location>
        <topology evidence="1">Multi-pass membrane protein</topology>
    </subcellularLocation>
</comment>
<dbReference type="InterPro" id="IPR044772">
    <property type="entry name" value="NO3_transporter"/>
</dbReference>
<accession>A0A835YQD5</accession>
<feature type="transmembrane region" description="Helical" evidence="6">
    <location>
        <begin position="429"/>
        <end position="449"/>
    </location>
</feature>
<feature type="transmembrane region" description="Helical" evidence="6">
    <location>
        <begin position="176"/>
        <end position="195"/>
    </location>
</feature>
<evidence type="ECO:0000313" key="7">
    <source>
        <dbReference type="EMBL" id="KAG5177770.1"/>
    </source>
</evidence>
<dbReference type="OrthoDB" id="434240at2759"/>
<dbReference type="PANTHER" id="PTHR23515">
    <property type="entry name" value="HIGH-AFFINITY NITRATE TRANSPORTER 2.3"/>
    <property type="match status" value="1"/>
</dbReference>
<feature type="transmembrane region" description="Helical" evidence="6">
    <location>
        <begin position="339"/>
        <end position="357"/>
    </location>
</feature>
<reference evidence="7" key="1">
    <citation type="submission" date="2021-02" db="EMBL/GenBank/DDBJ databases">
        <title>First Annotated Genome of the Yellow-green Alga Tribonema minus.</title>
        <authorList>
            <person name="Mahan K.M."/>
        </authorList>
    </citation>
    <scope>NUCLEOTIDE SEQUENCE</scope>
    <source>
        <strain evidence="7">UTEX B ZZ1240</strain>
    </source>
</reference>
<name>A0A835YQD5_9STRA</name>
<evidence type="ECO:0000256" key="5">
    <source>
        <dbReference type="ARBA" id="ARBA00023136"/>
    </source>
</evidence>
<evidence type="ECO:0000256" key="2">
    <source>
        <dbReference type="ARBA" id="ARBA00008432"/>
    </source>
</evidence>
<proteinExistence type="inferred from homology"/>
<protein>
    <submittedName>
        <fullName evidence="7">Nitrate high affinity transporter</fullName>
    </submittedName>
</protein>